<evidence type="ECO:0000259" key="2">
    <source>
        <dbReference type="Pfam" id="PF18970"/>
    </source>
</evidence>
<dbReference type="Pfam" id="PF18970">
    <property type="entry name" value="DUF5709"/>
    <property type="match status" value="1"/>
</dbReference>
<accession>A0A3A4ATV0</accession>
<evidence type="ECO:0000313" key="3">
    <source>
        <dbReference type="EMBL" id="RJL31725.1"/>
    </source>
</evidence>
<dbReference type="InterPro" id="IPR043763">
    <property type="entry name" value="DUF5709"/>
</dbReference>
<feature type="compositionally biased region" description="Basic and acidic residues" evidence="1">
    <location>
        <begin position="1"/>
        <end position="12"/>
    </location>
</feature>
<dbReference type="RefSeq" id="WP_119927752.1">
    <property type="nucleotide sequence ID" value="NZ_QZEY01000006.1"/>
</dbReference>
<dbReference type="AlphaFoldDB" id="A0A3A4ATV0"/>
<feature type="region of interest" description="Disordered" evidence="1">
    <location>
        <begin position="1"/>
        <end position="124"/>
    </location>
</feature>
<evidence type="ECO:0000313" key="4">
    <source>
        <dbReference type="Proteomes" id="UP000265768"/>
    </source>
</evidence>
<sequence length="124" mass="13817">MTEHDPRSRQEDEGIPDLQDSSPERMWSVDPQEQPIPGERPAGVEEFGTTDEEQAQGESLDRRLSREEPEAEYAGSVRETAGRLVEPDEGVHLDTEPDAIAEDVGGDFGGYTAEEDAMRVYRPE</sequence>
<gene>
    <name evidence="3" type="ORF">D5H75_18665</name>
</gene>
<dbReference type="OrthoDB" id="3478723at2"/>
<organism evidence="3 4">
    <name type="scientific">Bailinhaonella thermotolerans</name>
    <dbReference type="NCBI Taxonomy" id="1070861"/>
    <lineage>
        <taxon>Bacteria</taxon>
        <taxon>Bacillati</taxon>
        <taxon>Actinomycetota</taxon>
        <taxon>Actinomycetes</taxon>
        <taxon>Streptosporangiales</taxon>
        <taxon>Streptosporangiaceae</taxon>
        <taxon>Bailinhaonella</taxon>
    </lineage>
</organism>
<protein>
    <recommendedName>
        <fullName evidence="2">DUF5709 domain-containing protein</fullName>
    </recommendedName>
</protein>
<reference evidence="3 4" key="1">
    <citation type="submission" date="2018-09" db="EMBL/GenBank/DDBJ databases">
        <title>YIM 75507 draft genome.</title>
        <authorList>
            <person name="Tang S."/>
            <person name="Feng Y."/>
        </authorList>
    </citation>
    <scope>NUCLEOTIDE SEQUENCE [LARGE SCALE GENOMIC DNA]</scope>
    <source>
        <strain evidence="3 4">YIM 75507</strain>
    </source>
</reference>
<feature type="compositionally biased region" description="Acidic residues" evidence="1">
    <location>
        <begin position="96"/>
        <end position="105"/>
    </location>
</feature>
<dbReference type="Proteomes" id="UP000265768">
    <property type="component" value="Unassembled WGS sequence"/>
</dbReference>
<keyword evidence="4" id="KW-1185">Reference proteome</keyword>
<proteinExistence type="predicted"/>
<evidence type="ECO:0000256" key="1">
    <source>
        <dbReference type="SAM" id="MobiDB-lite"/>
    </source>
</evidence>
<feature type="domain" description="DUF5709" evidence="2">
    <location>
        <begin position="79"/>
        <end position="120"/>
    </location>
</feature>
<feature type="compositionally biased region" description="Basic and acidic residues" evidence="1">
    <location>
        <begin position="85"/>
        <end position="95"/>
    </location>
</feature>
<feature type="compositionally biased region" description="Basic and acidic residues" evidence="1">
    <location>
        <begin position="59"/>
        <end position="68"/>
    </location>
</feature>
<dbReference type="EMBL" id="QZEY01000006">
    <property type="protein sequence ID" value="RJL31725.1"/>
    <property type="molecule type" value="Genomic_DNA"/>
</dbReference>
<name>A0A3A4ATV0_9ACTN</name>
<comment type="caution">
    <text evidence="3">The sequence shown here is derived from an EMBL/GenBank/DDBJ whole genome shotgun (WGS) entry which is preliminary data.</text>
</comment>